<protein>
    <submittedName>
        <fullName evidence="1">Uncharacterized protein</fullName>
    </submittedName>
</protein>
<reference evidence="1 2" key="1">
    <citation type="journal article" date="2016" name="Genome Biol. Evol.">
        <title>Divergent and convergent evolution of fungal pathogenicity.</title>
        <authorList>
            <person name="Shang Y."/>
            <person name="Xiao G."/>
            <person name="Zheng P."/>
            <person name="Cen K."/>
            <person name="Zhan S."/>
            <person name="Wang C."/>
        </authorList>
    </citation>
    <scope>NUCLEOTIDE SEQUENCE [LARGE SCALE GENOMIC DNA]</scope>
    <source>
        <strain evidence="1 2">ARSEF 7405</strain>
    </source>
</reference>
<accession>A0A162I8P9</accession>
<evidence type="ECO:0000313" key="2">
    <source>
        <dbReference type="Proteomes" id="UP000242877"/>
    </source>
</evidence>
<sequence>MSLHGLFAHRSPLKLDQHDNSCEDSDTYVSSKSSYGTDTEIQVRLGHPFSVSNFIDIEVVIDAAFHEFANLCILCKSDSVNRLRAIHENERAPEFSHLFREIRCEFARLKKLYETTHTGRADTIMKGKWHASYGTTNLENLQELRKYISTQIPISHDVVNYLTEARGSGRTGLQPFIVVIPKKSLGNQTSSKDFLELQAVVNLKLTGIRFKQDNDGFLLKDSLSAENGAL</sequence>
<keyword evidence="2" id="KW-1185">Reference proteome</keyword>
<comment type="caution">
    <text evidence="1">The sequence shown here is derived from an EMBL/GenBank/DDBJ whole genome shotgun (WGS) entry which is preliminary data.</text>
</comment>
<dbReference type="Proteomes" id="UP000242877">
    <property type="component" value="Unassembled WGS sequence"/>
</dbReference>
<proteinExistence type="predicted"/>
<dbReference type="AlphaFoldDB" id="A0A162I8P9"/>
<name>A0A162I8P9_9EURO</name>
<organism evidence="1 2">
    <name type="scientific">Ascosphaera apis ARSEF 7405</name>
    <dbReference type="NCBI Taxonomy" id="392613"/>
    <lineage>
        <taxon>Eukaryota</taxon>
        <taxon>Fungi</taxon>
        <taxon>Dikarya</taxon>
        <taxon>Ascomycota</taxon>
        <taxon>Pezizomycotina</taxon>
        <taxon>Eurotiomycetes</taxon>
        <taxon>Eurotiomycetidae</taxon>
        <taxon>Onygenales</taxon>
        <taxon>Ascosphaeraceae</taxon>
        <taxon>Ascosphaera</taxon>
    </lineage>
</organism>
<gene>
    <name evidence="1" type="ORF">AAP_04073</name>
</gene>
<dbReference type="EMBL" id="AZGZ01000018">
    <property type="protein sequence ID" value="KZZ90123.1"/>
    <property type="molecule type" value="Genomic_DNA"/>
</dbReference>
<dbReference type="VEuPathDB" id="FungiDB:AAP_04073"/>
<evidence type="ECO:0000313" key="1">
    <source>
        <dbReference type="EMBL" id="KZZ90123.1"/>
    </source>
</evidence>